<dbReference type="KEGG" id="rsn:RSPO_m00810"/>
<protein>
    <submittedName>
        <fullName evidence="2">Uncharacterized protein</fullName>
    </submittedName>
</protein>
<geneLocation type="plasmid" evidence="3"/>
<dbReference type="PATRIC" id="fig|1031711.3.peg.4023"/>
<dbReference type="Proteomes" id="UP000007953">
    <property type="component" value="Plasmid megaplasmid"/>
</dbReference>
<reference evidence="2 3" key="1">
    <citation type="journal article" date="2011" name="J. Bacteriol.">
        <title>Complete genome sequence of the plant pathogen Ralstonia solanacearum strain Po82.</title>
        <authorList>
            <person name="Xu J."/>
            <person name="Zheng H.J."/>
            <person name="Liu L."/>
            <person name="Pan Z.C."/>
            <person name="Prior P."/>
            <person name="Tang B."/>
            <person name="Xu J.S."/>
            <person name="Zhang H."/>
            <person name="Tian Q."/>
            <person name="Zhang L.Q."/>
            <person name="Feng J."/>
        </authorList>
    </citation>
    <scope>NUCLEOTIDE SEQUENCE [LARGE SCALE GENOMIC DNA]</scope>
    <source>
        <strain evidence="3">Po82</strain>
    </source>
</reference>
<proteinExistence type="predicted"/>
<keyword evidence="2" id="KW-0614">Plasmid</keyword>
<feature type="compositionally biased region" description="Basic residues" evidence="1">
    <location>
        <begin position="40"/>
        <end position="49"/>
    </location>
</feature>
<feature type="region of interest" description="Disordered" evidence="1">
    <location>
        <begin position="1"/>
        <end position="49"/>
    </location>
</feature>
<sequence length="49" mass="5436">MGADRTSAASARACPPPMLLHQDISAGEGRNWRVSPPMSGRRRQRYARL</sequence>
<dbReference type="HOGENOM" id="CLU_3139911_0_0_4"/>
<organism evidence="2 3">
    <name type="scientific">Ralstonia solanacearum (strain Po82)</name>
    <dbReference type="NCBI Taxonomy" id="1031711"/>
    <lineage>
        <taxon>Bacteria</taxon>
        <taxon>Pseudomonadati</taxon>
        <taxon>Pseudomonadota</taxon>
        <taxon>Betaproteobacteria</taxon>
        <taxon>Burkholderiales</taxon>
        <taxon>Burkholderiaceae</taxon>
        <taxon>Ralstonia</taxon>
        <taxon>Ralstonia solanacearum species complex</taxon>
    </lineage>
</organism>
<dbReference type="EMBL" id="CP002820">
    <property type="protein sequence ID" value="AEG71448.1"/>
    <property type="molecule type" value="Genomic_DNA"/>
</dbReference>
<evidence type="ECO:0000313" key="2">
    <source>
        <dbReference type="EMBL" id="AEG71448.1"/>
    </source>
</evidence>
<evidence type="ECO:0000256" key="1">
    <source>
        <dbReference type="SAM" id="MobiDB-lite"/>
    </source>
</evidence>
<evidence type="ECO:0000313" key="3">
    <source>
        <dbReference type="Proteomes" id="UP000007953"/>
    </source>
</evidence>
<name>F6G907_RALS8</name>
<dbReference type="AlphaFoldDB" id="F6G907"/>
<gene>
    <name evidence="2" type="ordered locus">RSPO_m00810</name>
</gene>
<accession>F6G907</accession>